<feature type="region of interest" description="Disordered" evidence="7">
    <location>
        <begin position="155"/>
        <end position="184"/>
    </location>
</feature>
<dbReference type="InterPro" id="IPR000754">
    <property type="entry name" value="Ribosomal_uS9"/>
</dbReference>
<feature type="region of interest" description="Disordered" evidence="7">
    <location>
        <begin position="403"/>
        <end position="441"/>
    </location>
</feature>
<dbReference type="Proteomes" id="UP000231358">
    <property type="component" value="Unassembled WGS sequence"/>
</dbReference>
<dbReference type="GO" id="GO:0006412">
    <property type="term" value="P:translation"/>
    <property type="evidence" value="ECO:0007669"/>
    <property type="project" value="InterPro"/>
</dbReference>
<dbReference type="Pfam" id="PF00380">
    <property type="entry name" value="Ribosomal_S9"/>
    <property type="match status" value="1"/>
</dbReference>
<feature type="compositionally biased region" description="Basic and acidic residues" evidence="7">
    <location>
        <begin position="345"/>
        <end position="354"/>
    </location>
</feature>
<comment type="caution">
    <text evidence="8">The sequence shown here is derived from an EMBL/GenBank/DDBJ whole genome shotgun (WGS) entry which is preliminary data.</text>
</comment>
<dbReference type="GO" id="GO:0005763">
    <property type="term" value="C:mitochondrial small ribosomal subunit"/>
    <property type="evidence" value="ECO:0007669"/>
    <property type="project" value="TreeGrafter"/>
</dbReference>
<feature type="region of interest" description="Disordered" evidence="7">
    <location>
        <begin position="518"/>
        <end position="568"/>
    </location>
</feature>
<feature type="compositionally biased region" description="Polar residues" evidence="7">
    <location>
        <begin position="409"/>
        <end position="419"/>
    </location>
</feature>
<keyword evidence="3 6" id="KW-0687">Ribonucleoprotein</keyword>
<evidence type="ECO:0000256" key="1">
    <source>
        <dbReference type="ARBA" id="ARBA00005251"/>
    </source>
</evidence>
<dbReference type="PANTHER" id="PTHR21569">
    <property type="entry name" value="RIBOSOMAL PROTEIN S9"/>
    <property type="match status" value="1"/>
</dbReference>
<dbReference type="InterPro" id="IPR020568">
    <property type="entry name" value="Ribosomal_Su5_D2-typ_SF"/>
</dbReference>
<organism evidence="8 9">
    <name type="scientific">Aspergillus arachidicola</name>
    <dbReference type="NCBI Taxonomy" id="656916"/>
    <lineage>
        <taxon>Eukaryota</taxon>
        <taxon>Fungi</taxon>
        <taxon>Dikarya</taxon>
        <taxon>Ascomycota</taxon>
        <taxon>Pezizomycotina</taxon>
        <taxon>Eurotiomycetes</taxon>
        <taxon>Eurotiomycetidae</taxon>
        <taxon>Eurotiales</taxon>
        <taxon>Aspergillaceae</taxon>
        <taxon>Aspergillus</taxon>
        <taxon>Aspergillus subgen. Circumdati</taxon>
    </lineage>
</organism>
<dbReference type="InterPro" id="IPR020574">
    <property type="entry name" value="Ribosomal_uS9_CS"/>
</dbReference>
<feature type="compositionally biased region" description="Low complexity" evidence="7">
    <location>
        <begin position="549"/>
        <end position="565"/>
    </location>
</feature>
<protein>
    <recommendedName>
        <fullName evidence="4">Small ribosomal subunit protein uS9m</fullName>
    </recommendedName>
    <alternativeName>
        <fullName evidence="5">37S ribosomal protein S9, mitochondrial</fullName>
    </alternativeName>
</protein>
<dbReference type="STRING" id="656916.A0A2G7G2U0"/>
<reference evidence="8 9" key="1">
    <citation type="submission" date="2017-05" db="EMBL/GenBank/DDBJ databases">
        <title>Genome sequence for an aflatoxigenic pathogen of Argentinian peanut, Aspergillus arachidicola.</title>
        <authorList>
            <person name="Moore G."/>
            <person name="Beltz S.B."/>
            <person name="Mack B.M."/>
        </authorList>
    </citation>
    <scope>NUCLEOTIDE SEQUENCE [LARGE SCALE GENOMIC DNA]</scope>
    <source>
        <strain evidence="8 9">CBS 117610</strain>
    </source>
</reference>
<evidence type="ECO:0000256" key="6">
    <source>
        <dbReference type="RuleBase" id="RU003815"/>
    </source>
</evidence>
<evidence type="ECO:0000256" key="7">
    <source>
        <dbReference type="SAM" id="MobiDB-lite"/>
    </source>
</evidence>
<feature type="region of interest" description="Disordered" evidence="7">
    <location>
        <begin position="343"/>
        <end position="391"/>
    </location>
</feature>
<dbReference type="InterPro" id="IPR014721">
    <property type="entry name" value="Ribsml_uS5_D2-typ_fold_subgr"/>
</dbReference>
<dbReference type="AlphaFoldDB" id="A0A2G7G2U0"/>
<accession>A0A2G7G2U0</accession>
<dbReference type="Gene3D" id="3.30.230.10">
    <property type="match status" value="1"/>
</dbReference>
<proteinExistence type="inferred from homology"/>
<gene>
    <name evidence="8" type="ORF">AARAC_004190</name>
</gene>
<keyword evidence="9" id="KW-1185">Reference proteome</keyword>
<evidence type="ECO:0000313" key="9">
    <source>
        <dbReference type="Proteomes" id="UP000231358"/>
    </source>
</evidence>
<dbReference type="PROSITE" id="PS00360">
    <property type="entry name" value="RIBOSOMAL_S9"/>
    <property type="match status" value="1"/>
</dbReference>
<sequence>MQSVRRTVQLRSFLHTPKISLRSNIPPILSQQRRNARGYATEVQAAPEIEFEKFYTQPARIVPASPAYFSGSPKFIDHLLNLETILAKWASLPTVAPSEAPRMAWFKLAQFRDFVGEPVPTKKYKNLIKILQRLNRIDPKIMPIEVRDTLKTFLRPGNPYGNKPAPATVDEMGRARGRGKRKTSSAVVHLVEGEGDVMVNGKTLVEAFPRLHDRESATWPLRCTSRLDKYNVWATARGGGVTGQAEAITLALARALLVHEPGLKPVLRKAGVITVDARRVERKKPGHVKARKMPTWVKRRKPVPSPPAKLASYASPPLSPPAHWSLDVDPLCRDSLWDRLGGMDGDTRRMKQYDQPRFATRPGMSRRAVAGTDRYRQAGLQSTRGDALSQAAGRPRMPTYLDYGYTDPTFHSGSLQGNELQPYPSLRDQQRQPQPQQQQLQQPFAPYEPEMVYSIGPQGPAQAPYEVVTPYSARPSAAIDDLSGQFPVPQYFPPNEPTGAGVPAVGVPYLTSVPTYNQPGPIGRLTGSQPFPTTMTDMPPGGTTGRFDSSSSQQQSQQASSQVVSDPTTLTDAYGQFQRALRGTLDNARTGRLEEASRSLLEISEWLVTNARELGILRDDQVVYADRLQLWNDFNLCWLAPPHTTLLNDDVMDNLGKELIQLCDRVEQFGLVDYQMGIWEEEILGVLGQCLDLYESLPEVLRAHMSTAIAGARS</sequence>
<evidence type="ECO:0000256" key="5">
    <source>
        <dbReference type="ARBA" id="ARBA00042623"/>
    </source>
</evidence>
<dbReference type="GO" id="GO:0003723">
    <property type="term" value="F:RNA binding"/>
    <property type="evidence" value="ECO:0007669"/>
    <property type="project" value="TreeGrafter"/>
</dbReference>
<dbReference type="InterPro" id="IPR023035">
    <property type="entry name" value="Ribosomal_uS9_bac/plastid"/>
</dbReference>
<dbReference type="FunFam" id="3.30.230.10:FF:000001">
    <property type="entry name" value="30S ribosomal protein S9"/>
    <property type="match status" value="1"/>
</dbReference>
<evidence type="ECO:0000256" key="3">
    <source>
        <dbReference type="ARBA" id="ARBA00023274"/>
    </source>
</evidence>
<evidence type="ECO:0000256" key="4">
    <source>
        <dbReference type="ARBA" id="ARBA00039318"/>
    </source>
</evidence>
<keyword evidence="2 6" id="KW-0689">Ribosomal protein</keyword>
<dbReference type="EMBL" id="NEXV01000186">
    <property type="protein sequence ID" value="PIG87170.1"/>
    <property type="molecule type" value="Genomic_DNA"/>
</dbReference>
<evidence type="ECO:0000313" key="8">
    <source>
        <dbReference type="EMBL" id="PIG87170.1"/>
    </source>
</evidence>
<name>A0A2G7G2U0_9EURO</name>
<feature type="compositionally biased region" description="Low complexity" evidence="7">
    <location>
        <begin position="431"/>
        <end position="441"/>
    </location>
</feature>
<dbReference type="GO" id="GO:0003735">
    <property type="term" value="F:structural constituent of ribosome"/>
    <property type="evidence" value="ECO:0007669"/>
    <property type="project" value="InterPro"/>
</dbReference>
<feature type="compositionally biased region" description="Low complexity" evidence="7">
    <location>
        <begin position="532"/>
        <end position="541"/>
    </location>
</feature>
<dbReference type="NCBIfam" id="NF001099">
    <property type="entry name" value="PRK00132.1"/>
    <property type="match status" value="1"/>
</dbReference>
<dbReference type="SUPFAM" id="SSF54211">
    <property type="entry name" value="Ribosomal protein S5 domain 2-like"/>
    <property type="match status" value="1"/>
</dbReference>
<comment type="similarity">
    <text evidence="1 6">Belongs to the universal ribosomal protein uS9 family.</text>
</comment>
<evidence type="ECO:0000256" key="2">
    <source>
        <dbReference type="ARBA" id="ARBA00022980"/>
    </source>
</evidence>
<dbReference type="PANTHER" id="PTHR21569:SF1">
    <property type="entry name" value="SMALL RIBOSOMAL SUBUNIT PROTEIN US9M"/>
    <property type="match status" value="1"/>
</dbReference>